<gene>
    <name evidence="2" type="ORF">S03H2_55745</name>
</gene>
<feature type="compositionally biased region" description="Basic and acidic residues" evidence="1">
    <location>
        <begin position="28"/>
        <end position="40"/>
    </location>
</feature>
<sequence length="40" mass="4266">QSASSAASSQVSDLSRGFMPAMVTPRASDCHGEKRTHFKV</sequence>
<protein>
    <submittedName>
        <fullName evidence="2">Uncharacterized protein</fullName>
    </submittedName>
</protein>
<feature type="region of interest" description="Disordered" evidence="1">
    <location>
        <begin position="1"/>
        <end position="40"/>
    </location>
</feature>
<reference evidence="2" key="1">
    <citation type="journal article" date="2014" name="Front. Microbiol.">
        <title>High frequency of phylogenetically diverse reductive dehalogenase-homologous genes in deep subseafloor sedimentary metagenomes.</title>
        <authorList>
            <person name="Kawai M."/>
            <person name="Futagami T."/>
            <person name="Toyoda A."/>
            <person name="Takaki Y."/>
            <person name="Nishi S."/>
            <person name="Hori S."/>
            <person name="Arai W."/>
            <person name="Tsubouchi T."/>
            <person name="Morono Y."/>
            <person name="Uchiyama I."/>
            <person name="Ito T."/>
            <person name="Fujiyama A."/>
            <person name="Inagaki F."/>
            <person name="Takami H."/>
        </authorList>
    </citation>
    <scope>NUCLEOTIDE SEQUENCE</scope>
    <source>
        <strain evidence="2">Expedition CK06-06</strain>
    </source>
</reference>
<comment type="caution">
    <text evidence="2">The sequence shown here is derived from an EMBL/GenBank/DDBJ whole genome shotgun (WGS) entry which is preliminary data.</text>
</comment>
<accession>X1IK00</accession>
<evidence type="ECO:0000313" key="2">
    <source>
        <dbReference type="EMBL" id="GAH82741.1"/>
    </source>
</evidence>
<dbReference type="AlphaFoldDB" id="X1IK00"/>
<feature type="non-terminal residue" evidence="2">
    <location>
        <position position="1"/>
    </location>
</feature>
<dbReference type="EMBL" id="BARU01035633">
    <property type="protein sequence ID" value="GAH82741.1"/>
    <property type="molecule type" value="Genomic_DNA"/>
</dbReference>
<evidence type="ECO:0000256" key="1">
    <source>
        <dbReference type="SAM" id="MobiDB-lite"/>
    </source>
</evidence>
<organism evidence="2">
    <name type="scientific">marine sediment metagenome</name>
    <dbReference type="NCBI Taxonomy" id="412755"/>
    <lineage>
        <taxon>unclassified sequences</taxon>
        <taxon>metagenomes</taxon>
        <taxon>ecological metagenomes</taxon>
    </lineage>
</organism>
<name>X1IK00_9ZZZZ</name>
<proteinExistence type="predicted"/>